<dbReference type="PANTHER" id="PTHR11453">
    <property type="entry name" value="ANION EXCHANGE PROTEIN"/>
    <property type="match status" value="1"/>
</dbReference>
<organism evidence="3 4">
    <name type="scientific">Chenopodium quinoa</name>
    <name type="common">Quinoa</name>
    <dbReference type="NCBI Taxonomy" id="63459"/>
    <lineage>
        <taxon>Eukaryota</taxon>
        <taxon>Viridiplantae</taxon>
        <taxon>Streptophyta</taxon>
        <taxon>Embryophyta</taxon>
        <taxon>Tracheophyta</taxon>
        <taxon>Spermatophyta</taxon>
        <taxon>Magnoliopsida</taxon>
        <taxon>eudicotyledons</taxon>
        <taxon>Gunneridae</taxon>
        <taxon>Pentapetalae</taxon>
        <taxon>Caryophyllales</taxon>
        <taxon>Chenopodiaceae</taxon>
        <taxon>Chenopodioideae</taxon>
        <taxon>Atripliceae</taxon>
        <taxon>Chenopodium</taxon>
    </lineage>
</organism>
<proteinExistence type="predicted"/>
<dbReference type="Gramene" id="AUR62006473-RA">
    <property type="protein sequence ID" value="AUR62006473-RA:cds"/>
    <property type="gene ID" value="AUR62006473"/>
</dbReference>
<sequence length="825" mass="94306">MNLSFHTRSSSFSFLPTNNFHPLHLNKSNNTLYKFLHFSPSSRQFSALQHQFSKAPTHLSASSSATSSIANAEKEDKLPADIDITEIPEPNSRFSVAHNLRLFQLSMDSADTLHRFKRSIKAFLNKDNFNGALKLVVNRMVRCMEENGEETKGESLVYFLNTVASEFPELNLPSNPLHRLECLVNNLLSNGMVEDALKLTSAPKGISMAKSPEQQSLLEKLEQQLFEAEKKKKGETQPAPKEAKPVQIASVTSQEAALKLQQASEEAKRHGKQIVEGSEKAVETKDEGGRRGSISLVEERRPRNFKIELSVTMELDEDSFMGSTRTNTTEVQKSFIVVDQAQINNFQDLVHLCLRHETLLKVDQSFKMMDDDRFFLVTSEDVCTLYSFFKRKISILSPKSNEAWWDAIKDLFRKVFRGVIRGLMYLFDKDKACGNLVFNSFVNSEGEGRILPYMAAGKQKQDLIQLVDLMRSVIKLAVPSQSDLSFLPNHLEQYFDNVTQFHGSCPLEFVIDQPYFWNTAEKINFTFKLRELVKENPNPFRLFLDYHQLYQDWWQKLQHVYIKLFNNSMKRKKTVKGYRNAIDIVRFYGAVYTHINELEYKQDRNNKRFSDEKIESDLAKIFPDFYVHMFSALCSCNQKNMREVKGAGFCHEWLAGELFGMLISVLFMQEAVKGSLDENKRNTCTNVNMFDYLSCLNFAANGQGLFAEFRAPHGTKHGQQGDDYLLIYSNGLLALVFSFGVLFTSLKSVTARSWQYGTGWFRSFKADYGVPFLIVIWTLLSFFVPIRLSSEIPRRLDVPSSSSVTLSSGSCFCTKHVAADKQCKL</sequence>
<name>A0A803L3N4_CHEQI</name>
<dbReference type="GO" id="GO:0005886">
    <property type="term" value="C:plasma membrane"/>
    <property type="evidence" value="ECO:0007669"/>
    <property type="project" value="TreeGrafter"/>
</dbReference>
<dbReference type="PANTHER" id="PTHR11453:SF131">
    <property type="entry name" value="BORON TRANSPORTER 7-RELATED"/>
    <property type="match status" value="1"/>
</dbReference>
<evidence type="ECO:0000313" key="4">
    <source>
        <dbReference type="Proteomes" id="UP000596660"/>
    </source>
</evidence>
<reference evidence="3" key="2">
    <citation type="submission" date="2021-03" db="UniProtKB">
        <authorList>
            <consortium name="EnsemblPlants"/>
        </authorList>
    </citation>
    <scope>IDENTIFICATION</scope>
</reference>
<keyword evidence="4" id="KW-1185">Reference proteome</keyword>
<keyword evidence="2" id="KW-0472">Membrane</keyword>
<keyword evidence="2" id="KW-1133">Transmembrane helix</keyword>
<feature type="region of interest" description="Disordered" evidence="1">
    <location>
        <begin position="229"/>
        <end position="290"/>
    </location>
</feature>
<dbReference type="Proteomes" id="UP000596660">
    <property type="component" value="Unplaced"/>
</dbReference>
<dbReference type="GO" id="GO:0006820">
    <property type="term" value="P:monoatomic anion transport"/>
    <property type="evidence" value="ECO:0007669"/>
    <property type="project" value="InterPro"/>
</dbReference>
<dbReference type="AlphaFoldDB" id="A0A803L3N4"/>
<dbReference type="GO" id="GO:0005452">
    <property type="term" value="F:solute:inorganic anion antiporter activity"/>
    <property type="evidence" value="ECO:0007669"/>
    <property type="project" value="InterPro"/>
</dbReference>
<protein>
    <submittedName>
        <fullName evidence="3">Uncharacterized protein</fullName>
    </submittedName>
</protein>
<accession>A0A803L3N4</accession>
<dbReference type="InterPro" id="IPR003020">
    <property type="entry name" value="HCO3_transpt_euk"/>
</dbReference>
<evidence type="ECO:0000256" key="2">
    <source>
        <dbReference type="SAM" id="Phobius"/>
    </source>
</evidence>
<keyword evidence="2" id="KW-0812">Transmembrane</keyword>
<feature type="compositionally biased region" description="Basic and acidic residues" evidence="1">
    <location>
        <begin position="277"/>
        <end position="290"/>
    </location>
</feature>
<evidence type="ECO:0000256" key="1">
    <source>
        <dbReference type="SAM" id="MobiDB-lite"/>
    </source>
</evidence>
<reference evidence="3" key="1">
    <citation type="journal article" date="2017" name="Nature">
        <title>The genome of Chenopodium quinoa.</title>
        <authorList>
            <person name="Jarvis D.E."/>
            <person name="Ho Y.S."/>
            <person name="Lightfoot D.J."/>
            <person name="Schmoeckel S.M."/>
            <person name="Li B."/>
            <person name="Borm T.J.A."/>
            <person name="Ohyanagi H."/>
            <person name="Mineta K."/>
            <person name="Michell C.T."/>
            <person name="Saber N."/>
            <person name="Kharbatia N.M."/>
            <person name="Rupper R.R."/>
            <person name="Sharp A.R."/>
            <person name="Dally N."/>
            <person name="Boughton B.A."/>
            <person name="Woo Y.H."/>
            <person name="Gao G."/>
            <person name="Schijlen E.G.W.M."/>
            <person name="Guo X."/>
            <person name="Momin A.A."/>
            <person name="Negrao S."/>
            <person name="Al-Babili S."/>
            <person name="Gehring C."/>
            <person name="Roessner U."/>
            <person name="Jung C."/>
            <person name="Murphy K."/>
            <person name="Arold S.T."/>
            <person name="Gojobori T."/>
            <person name="van der Linden C.G."/>
            <person name="van Loo E.N."/>
            <person name="Jellen E.N."/>
            <person name="Maughan P.J."/>
            <person name="Tester M."/>
        </authorList>
    </citation>
    <scope>NUCLEOTIDE SEQUENCE [LARGE SCALE GENOMIC DNA]</scope>
    <source>
        <strain evidence="3">cv. PI 614886</strain>
    </source>
</reference>
<feature type="transmembrane region" description="Helical" evidence="2">
    <location>
        <begin position="725"/>
        <end position="746"/>
    </location>
</feature>
<dbReference type="EnsemblPlants" id="AUR62006473-RA">
    <property type="protein sequence ID" value="AUR62006473-RA:cds"/>
    <property type="gene ID" value="AUR62006473"/>
</dbReference>
<dbReference type="GO" id="GO:0050801">
    <property type="term" value="P:monoatomic ion homeostasis"/>
    <property type="evidence" value="ECO:0007669"/>
    <property type="project" value="TreeGrafter"/>
</dbReference>
<evidence type="ECO:0000313" key="3">
    <source>
        <dbReference type="EnsemblPlants" id="AUR62006473-RA:cds"/>
    </source>
</evidence>
<feature type="transmembrane region" description="Helical" evidence="2">
    <location>
        <begin position="766"/>
        <end position="786"/>
    </location>
</feature>